<feature type="region of interest" description="Disordered" evidence="1">
    <location>
        <begin position="43"/>
        <end position="75"/>
    </location>
</feature>
<sequence>MAAGDLSAPTGSEDGNYDPKVVLAVIPTPVGSEDDVMDVVSPIEGEREGERGGEREEVSESTSRLGTAPLTRLLL</sequence>
<evidence type="ECO:0000313" key="2">
    <source>
        <dbReference type="EMBL" id="GIQ91921.1"/>
    </source>
</evidence>
<dbReference type="AlphaFoldDB" id="A0A9K3DAH4"/>
<name>A0A9K3DAH4_9EUKA</name>
<organism evidence="2 3">
    <name type="scientific">Kipferlia bialata</name>
    <dbReference type="NCBI Taxonomy" id="797122"/>
    <lineage>
        <taxon>Eukaryota</taxon>
        <taxon>Metamonada</taxon>
        <taxon>Carpediemonas-like organisms</taxon>
        <taxon>Kipferlia</taxon>
    </lineage>
</organism>
<reference evidence="2 3" key="1">
    <citation type="journal article" date="2018" name="PLoS ONE">
        <title>The draft genome of Kipferlia bialata reveals reductive genome evolution in fornicate parasites.</title>
        <authorList>
            <person name="Tanifuji G."/>
            <person name="Takabayashi S."/>
            <person name="Kume K."/>
            <person name="Takagi M."/>
            <person name="Nakayama T."/>
            <person name="Kamikawa R."/>
            <person name="Inagaki Y."/>
            <person name="Hashimoto T."/>
        </authorList>
    </citation>
    <scope>NUCLEOTIDE SEQUENCE [LARGE SCALE GENOMIC DNA]</scope>
    <source>
        <strain evidence="2">NY0173</strain>
    </source>
</reference>
<evidence type="ECO:0000313" key="3">
    <source>
        <dbReference type="Proteomes" id="UP000265618"/>
    </source>
</evidence>
<keyword evidence="3" id="KW-1185">Reference proteome</keyword>
<evidence type="ECO:0000256" key="1">
    <source>
        <dbReference type="SAM" id="MobiDB-lite"/>
    </source>
</evidence>
<comment type="caution">
    <text evidence="2">The sequence shown here is derived from an EMBL/GenBank/DDBJ whole genome shotgun (WGS) entry which is preliminary data.</text>
</comment>
<dbReference type="Proteomes" id="UP000265618">
    <property type="component" value="Unassembled WGS sequence"/>
</dbReference>
<protein>
    <submittedName>
        <fullName evidence="2">Uncharacterized protein</fullName>
    </submittedName>
</protein>
<accession>A0A9K3DAH4</accession>
<feature type="compositionally biased region" description="Basic and acidic residues" evidence="1">
    <location>
        <begin position="44"/>
        <end position="58"/>
    </location>
</feature>
<dbReference type="EMBL" id="BDIP01008589">
    <property type="protein sequence ID" value="GIQ91921.1"/>
    <property type="molecule type" value="Genomic_DNA"/>
</dbReference>
<gene>
    <name evidence="2" type="ORF">KIPB_015393</name>
</gene>
<feature type="non-terminal residue" evidence="2">
    <location>
        <position position="75"/>
    </location>
</feature>
<proteinExistence type="predicted"/>